<feature type="non-terminal residue" evidence="2">
    <location>
        <position position="1"/>
    </location>
</feature>
<organism evidence="2 3">
    <name type="scientific">Bacillus cereus VD196</name>
    <dbReference type="NCBI Taxonomy" id="1053243"/>
    <lineage>
        <taxon>Bacteria</taxon>
        <taxon>Bacillati</taxon>
        <taxon>Bacillota</taxon>
        <taxon>Bacilli</taxon>
        <taxon>Bacillales</taxon>
        <taxon>Bacillaceae</taxon>
        <taxon>Bacillus</taxon>
        <taxon>Bacillus cereus group</taxon>
    </lineage>
</organism>
<evidence type="ECO:0000313" key="3">
    <source>
        <dbReference type="Proteomes" id="UP000014023"/>
    </source>
</evidence>
<protein>
    <recommendedName>
        <fullName evidence="1">DDE domain-containing protein</fullName>
    </recommendedName>
</protein>
<dbReference type="PANTHER" id="PTHR35528:SF3">
    <property type="entry name" value="BLL1675 PROTEIN"/>
    <property type="match status" value="1"/>
</dbReference>
<dbReference type="AlphaFoldDB" id="A0A9W5PXN6"/>
<evidence type="ECO:0000259" key="1">
    <source>
        <dbReference type="Pfam" id="PF13610"/>
    </source>
</evidence>
<dbReference type="Pfam" id="PF13610">
    <property type="entry name" value="DDE_Tnp_IS240"/>
    <property type="match status" value="1"/>
</dbReference>
<proteinExistence type="predicted"/>
<dbReference type="PANTHER" id="PTHR35528">
    <property type="entry name" value="BLL1675 PROTEIN"/>
    <property type="match status" value="1"/>
</dbReference>
<sequence length="119" mass="13980">TLDIQLRKTRNHQAAYAFMKRLVKHFGEPSVLTTDKASALLCAFKKLQKADYYTHTKHCTIKHRNNLIEQDHRHIKRRFVKSAGFQTLYHASRTIKGIETIQAIYKQISPFQCTMNYNN</sequence>
<reference evidence="2 3" key="1">
    <citation type="submission" date="2012-12" db="EMBL/GenBank/DDBJ databases">
        <title>The Genome Sequence of Bacillus cereus VD196.</title>
        <authorList>
            <consortium name="The Broad Institute Genome Sequencing Platform"/>
            <consortium name="The Broad Institute Genome Sequencing Center for Infectious Disease"/>
            <person name="Feldgarden M."/>
            <person name="Van der Auwera G.A."/>
            <person name="Mahillon J."/>
            <person name="Duprez V."/>
            <person name="Timmery S."/>
            <person name="Mattelet C."/>
            <person name="Dierick K."/>
            <person name="Sun M."/>
            <person name="Yu Z."/>
            <person name="Zhu L."/>
            <person name="Hu X."/>
            <person name="Shank E.B."/>
            <person name="Swiecicka I."/>
            <person name="Hansen B.M."/>
            <person name="Andrup L."/>
            <person name="Walker B."/>
            <person name="Young S.K."/>
            <person name="Zeng Q."/>
            <person name="Gargeya S."/>
            <person name="Fitzgerald M."/>
            <person name="Haas B."/>
            <person name="Abouelleil A."/>
            <person name="Alvarado L."/>
            <person name="Arachchi H.M."/>
            <person name="Berlin A.M."/>
            <person name="Chapman S.B."/>
            <person name="Dewar J."/>
            <person name="Goldberg J."/>
            <person name="Griggs A."/>
            <person name="Gujja S."/>
            <person name="Hansen M."/>
            <person name="Howarth C."/>
            <person name="Imamovic A."/>
            <person name="Larimer J."/>
            <person name="McCowan C."/>
            <person name="Murphy C."/>
            <person name="Neiman D."/>
            <person name="Pearson M."/>
            <person name="Priest M."/>
            <person name="Roberts A."/>
            <person name="Saif S."/>
            <person name="Shea T."/>
            <person name="Sisk P."/>
            <person name="Sykes S."/>
            <person name="Wortman J."/>
            <person name="Nusbaum C."/>
            <person name="Birren B."/>
        </authorList>
    </citation>
    <scope>NUCLEOTIDE SEQUENCE [LARGE SCALE GENOMIC DNA]</scope>
    <source>
        <strain evidence="2 3">VD196</strain>
    </source>
</reference>
<comment type="caution">
    <text evidence="2">The sequence shown here is derived from an EMBL/GenBank/DDBJ whole genome shotgun (WGS) entry which is preliminary data.</text>
</comment>
<dbReference type="InterPro" id="IPR032874">
    <property type="entry name" value="DDE_dom"/>
</dbReference>
<accession>A0A9W5PXN6</accession>
<dbReference type="Proteomes" id="UP000014023">
    <property type="component" value="Unassembled WGS sequence"/>
</dbReference>
<evidence type="ECO:0000313" key="2">
    <source>
        <dbReference type="EMBL" id="EOO57787.1"/>
    </source>
</evidence>
<name>A0A9W5PXN6_BACCE</name>
<dbReference type="EMBL" id="AHFL01000091">
    <property type="protein sequence ID" value="EOO57787.1"/>
    <property type="molecule type" value="Genomic_DNA"/>
</dbReference>
<dbReference type="InterPro" id="IPR052183">
    <property type="entry name" value="IS_Transposase"/>
</dbReference>
<feature type="domain" description="DDE" evidence="1">
    <location>
        <begin position="1"/>
        <end position="107"/>
    </location>
</feature>
<gene>
    <name evidence="2" type="ORF">IKE_06307</name>
</gene>